<name>A0A847S6U2_9BACT</name>
<feature type="compositionally biased region" description="Basic and acidic residues" evidence="1">
    <location>
        <begin position="252"/>
        <end position="265"/>
    </location>
</feature>
<dbReference type="Proteomes" id="UP000570474">
    <property type="component" value="Unassembled WGS sequence"/>
</dbReference>
<gene>
    <name evidence="2" type="ORF">HGH92_29755</name>
</gene>
<evidence type="ECO:0000256" key="1">
    <source>
        <dbReference type="SAM" id="MobiDB-lite"/>
    </source>
</evidence>
<feature type="region of interest" description="Disordered" evidence="1">
    <location>
        <begin position="229"/>
        <end position="273"/>
    </location>
</feature>
<evidence type="ECO:0000313" key="2">
    <source>
        <dbReference type="EMBL" id="NLR68527.1"/>
    </source>
</evidence>
<sequence length="273" mass="31645">MDNLENLKEQLYRKGFGTELYRELEEKINSPAEAFMIEHFATMKNGDEIGYQLHFARSEKDGNVYFNSFTAGLLKNTERPGEIREHTFPTRFMITAAEAYRMLKHGLDVAVNKNLFDKEGEKYNTWISLDVTSEKNEFNNFPEKTYHQNYFGGQPFLPTEALKRFQTPIKEVQYSLSLERLDEKLRKANIVRVQYFEAGQEKTGMITINPKQQGAMLRDTAGNVVEAVSIPRKKQEEHQQQAPEQKQETGPGDEKKKPQKIEWGKSRSRGLKP</sequence>
<organism evidence="2 3">
    <name type="scientific">Chitinophaga varians</name>
    <dbReference type="NCBI Taxonomy" id="2202339"/>
    <lineage>
        <taxon>Bacteria</taxon>
        <taxon>Pseudomonadati</taxon>
        <taxon>Bacteroidota</taxon>
        <taxon>Chitinophagia</taxon>
        <taxon>Chitinophagales</taxon>
        <taxon>Chitinophagaceae</taxon>
        <taxon>Chitinophaga</taxon>
    </lineage>
</organism>
<reference evidence="2 3" key="1">
    <citation type="submission" date="2020-04" db="EMBL/GenBank/DDBJ databases">
        <authorList>
            <person name="Yin C."/>
        </authorList>
    </citation>
    <scope>NUCLEOTIDE SEQUENCE [LARGE SCALE GENOMIC DNA]</scope>
    <source>
        <strain evidence="2 3">Ae27</strain>
    </source>
</reference>
<protein>
    <submittedName>
        <fullName evidence="2">Uncharacterized protein</fullName>
    </submittedName>
</protein>
<proteinExistence type="predicted"/>
<evidence type="ECO:0000313" key="3">
    <source>
        <dbReference type="Proteomes" id="UP000570474"/>
    </source>
</evidence>
<comment type="caution">
    <text evidence="2">The sequence shown here is derived from an EMBL/GenBank/DDBJ whole genome shotgun (WGS) entry which is preliminary data.</text>
</comment>
<dbReference type="EMBL" id="JABAIA010000004">
    <property type="protein sequence ID" value="NLR68527.1"/>
    <property type="molecule type" value="Genomic_DNA"/>
</dbReference>
<accession>A0A847S6U2</accession>
<keyword evidence="3" id="KW-1185">Reference proteome</keyword>
<dbReference type="RefSeq" id="WP_168874494.1">
    <property type="nucleotide sequence ID" value="NZ_JABAIA010000004.1"/>
</dbReference>
<dbReference type="AlphaFoldDB" id="A0A847S6U2"/>